<keyword evidence="4" id="KW-1185">Reference proteome</keyword>
<dbReference type="KEGG" id="mff:MFFC18_40240"/>
<evidence type="ECO:0000313" key="4">
    <source>
        <dbReference type="Proteomes" id="UP000322214"/>
    </source>
</evidence>
<feature type="transmembrane region" description="Helical" evidence="1">
    <location>
        <begin position="63"/>
        <end position="86"/>
    </location>
</feature>
<dbReference type="PANTHER" id="PTHR30336:SF4">
    <property type="entry name" value="ENVELOPE BIOGENESIS FACTOR ELYC"/>
    <property type="match status" value="1"/>
</dbReference>
<sequence length="305" mass="34057">MFFWRKSKNWEDEYDEYYTRDIERGGGSTKFRYLPHFLLLLFVGAVFCAIVGAVAGMTMLEKLLTALAMPVGILWLLLLVTIYFCLINRNAWPAMMCFLCWLLLTVAGNSFFTSWYAGTVEQAYFEQDLTDVDPFDVVVVLGGGSTTRLSGNPQVSESGDRIVQAARLWHAGKAKQLMCTGLQSFRSTEKDLHPYEEATLLLEELGVAPQAILKLNGINTSEEMQNLKKWSDANPGQRIGLLTSAWHLPRAHRLAKSQGLDVMPIAAGFYSQPYAPSPNIVVPSEYNLVVSAAVTKEYLARLVGR</sequence>
<protein>
    <recommendedName>
        <fullName evidence="2">DUF218 domain-containing protein</fullName>
    </recommendedName>
</protein>
<dbReference type="GO" id="GO:0005886">
    <property type="term" value="C:plasma membrane"/>
    <property type="evidence" value="ECO:0007669"/>
    <property type="project" value="TreeGrafter"/>
</dbReference>
<dbReference type="AlphaFoldDB" id="A0A5B9PCQ5"/>
<dbReference type="InterPro" id="IPR003848">
    <property type="entry name" value="DUF218"/>
</dbReference>
<dbReference type="GO" id="GO:0043164">
    <property type="term" value="P:Gram-negative-bacterium-type cell wall biogenesis"/>
    <property type="evidence" value="ECO:0007669"/>
    <property type="project" value="TreeGrafter"/>
</dbReference>
<reference evidence="3 4" key="1">
    <citation type="submission" date="2019-08" db="EMBL/GenBank/DDBJ databases">
        <title>Deep-cultivation of Planctomycetes and their phenomic and genomic characterization uncovers novel biology.</title>
        <authorList>
            <person name="Wiegand S."/>
            <person name="Jogler M."/>
            <person name="Boedeker C."/>
            <person name="Pinto D."/>
            <person name="Vollmers J."/>
            <person name="Rivas-Marin E."/>
            <person name="Kohn T."/>
            <person name="Peeters S.H."/>
            <person name="Heuer A."/>
            <person name="Rast P."/>
            <person name="Oberbeckmann S."/>
            <person name="Bunk B."/>
            <person name="Jeske O."/>
            <person name="Meyerdierks A."/>
            <person name="Storesund J.E."/>
            <person name="Kallscheuer N."/>
            <person name="Luecker S."/>
            <person name="Lage O.M."/>
            <person name="Pohl T."/>
            <person name="Merkel B.J."/>
            <person name="Hornburger P."/>
            <person name="Mueller R.-W."/>
            <person name="Bruemmer F."/>
            <person name="Labrenz M."/>
            <person name="Spormann A.M."/>
            <person name="Op den Camp H."/>
            <person name="Overmann J."/>
            <person name="Amann R."/>
            <person name="Jetten M.S.M."/>
            <person name="Mascher T."/>
            <person name="Medema M.H."/>
            <person name="Devos D.P."/>
            <person name="Kaster A.-K."/>
            <person name="Ovreas L."/>
            <person name="Rohde M."/>
            <person name="Galperin M.Y."/>
            <person name="Jogler C."/>
        </authorList>
    </citation>
    <scope>NUCLEOTIDE SEQUENCE [LARGE SCALE GENOMIC DNA]</scope>
    <source>
        <strain evidence="3 4">FC18</strain>
    </source>
</reference>
<dbReference type="STRING" id="980251.GCA_001642875_02214"/>
<dbReference type="CDD" id="cd06259">
    <property type="entry name" value="YdcF-like"/>
    <property type="match status" value="1"/>
</dbReference>
<feature type="domain" description="DUF218" evidence="2">
    <location>
        <begin position="136"/>
        <end position="300"/>
    </location>
</feature>
<gene>
    <name evidence="3" type="ORF">MFFC18_40240</name>
</gene>
<dbReference type="PANTHER" id="PTHR30336">
    <property type="entry name" value="INNER MEMBRANE PROTEIN, PROBABLE PERMEASE"/>
    <property type="match status" value="1"/>
</dbReference>
<feature type="transmembrane region" description="Helical" evidence="1">
    <location>
        <begin position="37"/>
        <end position="57"/>
    </location>
</feature>
<proteinExistence type="predicted"/>
<name>A0A5B9PCQ5_9BACT</name>
<evidence type="ECO:0000259" key="2">
    <source>
        <dbReference type="Pfam" id="PF02698"/>
    </source>
</evidence>
<feature type="transmembrane region" description="Helical" evidence="1">
    <location>
        <begin position="98"/>
        <end position="117"/>
    </location>
</feature>
<evidence type="ECO:0000256" key="1">
    <source>
        <dbReference type="SAM" id="Phobius"/>
    </source>
</evidence>
<organism evidence="3 4">
    <name type="scientific">Mariniblastus fucicola</name>
    <dbReference type="NCBI Taxonomy" id="980251"/>
    <lineage>
        <taxon>Bacteria</taxon>
        <taxon>Pseudomonadati</taxon>
        <taxon>Planctomycetota</taxon>
        <taxon>Planctomycetia</taxon>
        <taxon>Pirellulales</taxon>
        <taxon>Pirellulaceae</taxon>
        <taxon>Mariniblastus</taxon>
    </lineage>
</organism>
<dbReference type="RefSeq" id="WP_075084643.1">
    <property type="nucleotide sequence ID" value="NZ_CP042912.1"/>
</dbReference>
<dbReference type="Pfam" id="PF02698">
    <property type="entry name" value="DUF218"/>
    <property type="match status" value="1"/>
</dbReference>
<keyword evidence="1" id="KW-0812">Transmembrane</keyword>
<accession>A0A5B9PCQ5</accession>
<keyword evidence="1" id="KW-1133">Transmembrane helix</keyword>
<keyword evidence="1" id="KW-0472">Membrane</keyword>
<dbReference type="Proteomes" id="UP000322214">
    <property type="component" value="Chromosome"/>
</dbReference>
<evidence type="ECO:0000313" key="3">
    <source>
        <dbReference type="EMBL" id="QEG24108.1"/>
    </source>
</evidence>
<dbReference type="InterPro" id="IPR051599">
    <property type="entry name" value="Cell_Envelope_Assoc"/>
</dbReference>
<dbReference type="EMBL" id="CP042912">
    <property type="protein sequence ID" value="QEG24108.1"/>
    <property type="molecule type" value="Genomic_DNA"/>
</dbReference>
<dbReference type="OrthoDB" id="9782395at2"/>
<dbReference type="GO" id="GO:0000270">
    <property type="term" value="P:peptidoglycan metabolic process"/>
    <property type="evidence" value="ECO:0007669"/>
    <property type="project" value="TreeGrafter"/>
</dbReference>